<dbReference type="Pfam" id="PF00069">
    <property type="entry name" value="Pkinase"/>
    <property type="match status" value="2"/>
</dbReference>
<proteinExistence type="predicted"/>
<dbReference type="EC" id="2.7.11.1" evidence="1"/>
<accession>A0A420TEA8</accession>
<sequence>MIKPSSLMPFSQRPVAWSITSRSLNPFYEFRRHQSQTLAQKYRCSVDAEPLRRYEAGGYHPLALGDVLEGGRYKILHKLGWGSYSTTWAAKDQKDDLYVALKVTTSEAKESRELKVLQALSSQPNNHPGWHYVNKMLDHFTILGPNGSHDCLVLELVGPNVADVVERHLKDSRLPSNAAGLFSKQILQGLDFLSTSDIGHGDIHTRNLALTIPDLHSLSEKDFMAKLGEPDEGLVLGPDDAPLPKSLPARIVRPASFGHREVQRILAKPSIKIIDFGEAFLSDDISSTLNTPLPVRAPEIVFGDKLDHRVDLWSTGCLIFELITGQPPFDVIMLTPPILVEQMIELIDDELPSRWQAKWQAMQGTPTRPDDDGTKLHSWLEEVYFDSDKKPEFTKNDIKRAAELIARLMRFEPSLRATPNEILAESWF</sequence>
<keyword evidence="4 9" id="KW-0547">Nucleotide-binding</keyword>
<dbReference type="SUPFAM" id="SSF56112">
    <property type="entry name" value="Protein kinase-like (PK-like)"/>
    <property type="match status" value="1"/>
</dbReference>
<dbReference type="PANTHER" id="PTHR47634:SF9">
    <property type="entry name" value="PROTEIN KINASE DOMAIN-CONTAINING PROTEIN-RELATED"/>
    <property type="match status" value="1"/>
</dbReference>
<reference evidence="11 12" key="1">
    <citation type="journal article" date="2018" name="Sci. Rep.">
        <title>Characterisation of pathogen-specific regions and novel effector candidates in Fusarium oxysporum f. sp. cepae.</title>
        <authorList>
            <person name="Armitage A.D."/>
            <person name="Taylor A."/>
            <person name="Sobczyk M.K."/>
            <person name="Baxter L."/>
            <person name="Greenfield B.P."/>
            <person name="Bates H.J."/>
            <person name="Wilson F."/>
            <person name="Jackson A.C."/>
            <person name="Ott S."/>
            <person name="Harrison R.J."/>
            <person name="Clarkson J.P."/>
        </authorList>
    </citation>
    <scope>NUCLEOTIDE SEQUENCE [LARGE SCALE GENOMIC DNA]</scope>
    <source>
        <strain evidence="11 12">Fp_A8</strain>
    </source>
</reference>
<dbReference type="Gene3D" id="3.30.200.20">
    <property type="entry name" value="Phosphorylase Kinase, domain 1"/>
    <property type="match status" value="1"/>
</dbReference>
<dbReference type="InterPro" id="IPR051334">
    <property type="entry name" value="SRPK"/>
</dbReference>
<evidence type="ECO:0000256" key="9">
    <source>
        <dbReference type="PROSITE-ProRule" id="PRU10141"/>
    </source>
</evidence>
<feature type="domain" description="Protein kinase" evidence="10">
    <location>
        <begin position="73"/>
        <end position="428"/>
    </location>
</feature>
<evidence type="ECO:0000256" key="5">
    <source>
        <dbReference type="ARBA" id="ARBA00022777"/>
    </source>
</evidence>
<evidence type="ECO:0000256" key="3">
    <source>
        <dbReference type="ARBA" id="ARBA00022679"/>
    </source>
</evidence>
<keyword evidence="5" id="KW-0418">Kinase</keyword>
<keyword evidence="2" id="KW-0723">Serine/threonine-protein kinase</keyword>
<dbReference type="AlphaFoldDB" id="A0A420TEA8"/>
<evidence type="ECO:0000256" key="8">
    <source>
        <dbReference type="ARBA" id="ARBA00048679"/>
    </source>
</evidence>
<dbReference type="Proteomes" id="UP000283569">
    <property type="component" value="Unassembled WGS sequence"/>
</dbReference>
<gene>
    <name evidence="11" type="ORF">BFJ72_g6497</name>
</gene>
<evidence type="ECO:0000256" key="1">
    <source>
        <dbReference type="ARBA" id="ARBA00012513"/>
    </source>
</evidence>
<dbReference type="GO" id="GO:0004674">
    <property type="term" value="F:protein serine/threonine kinase activity"/>
    <property type="evidence" value="ECO:0007669"/>
    <property type="project" value="UniProtKB-KW"/>
</dbReference>
<dbReference type="GO" id="GO:0005524">
    <property type="term" value="F:ATP binding"/>
    <property type="evidence" value="ECO:0007669"/>
    <property type="project" value="UniProtKB-UniRule"/>
</dbReference>
<evidence type="ECO:0000256" key="2">
    <source>
        <dbReference type="ARBA" id="ARBA00022527"/>
    </source>
</evidence>
<comment type="caution">
    <text evidence="11">The sequence shown here is derived from an EMBL/GenBank/DDBJ whole genome shotgun (WGS) entry which is preliminary data.</text>
</comment>
<evidence type="ECO:0000259" key="10">
    <source>
        <dbReference type="PROSITE" id="PS50011"/>
    </source>
</evidence>
<keyword evidence="6 9" id="KW-0067">ATP-binding</keyword>
<evidence type="ECO:0000313" key="12">
    <source>
        <dbReference type="Proteomes" id="UP000283569"/>
    </source>
</evidence>
<keyword evidence="3" id="KW-0808">Transferase</keyword>
<dbReference type="GO" id="GO:0050684">
    <property type="term" value="P:regulation of mRNA processing"/>
    <property type="evidence" value="ECO:0007669"/>
    <property type="project" value="TreeGrafter"/>
</dbReference>
<dbReference type="GO" id="GO:0000245">
    <property type="term" value="P:spliceosomal complex assembly"/>
    <property type="evidence" value="ECO:0007669"/>
    <property type="project" value="TreeGrafter"/>
</dbReference>
<comment type="catalytic activity">
    <reaction evidence="7">
        <text>L-threonyl-[protein] + ATP = O-phospho-L-threonyl-[protein] + ADP + H(+)</text>
        <dbReference type="Rhea" id="RHEA:46608"/>
        <dbReference type="Rhea" id="RHEA-COMP:11060"/>
        <dbReference type="Rhea" id="RHEA-COMP:11605"/>
        <dbReference type="ChEBI" id="CHEBI:15378"/>
        <dbReference type="ChEBI" id="CHEBI:30013"/>
        <dbReference type="ChEBI" id="CHEBI:30616"/>
        <dbReference type="ChEBI" id="CHEBI:61977"/>
        <dbReference type="ChEBI" id="CHEBI:456216"/>
        <dbReference type="EC" id="2.7.11.1"/>
    </reaction>
</comment>
<feature type="binding site" evidence="9">
    <location>
        <position position="102"/>
    </location>
    <ligand>
        <name>ATP</name>
        <dbReference type="ChEBI" id="CHEBI:30616"/>
    </ligand>
</feature>
<evidence type="ECO:0000256" key="4">
    <source>
        <dbReference type="ARBA" id="ARBA00022741"/>
    </source>
</evidence>
<dbReference type="PROSITE" id="PS00107">
    <property type="entry name" value="PROTEIN_KINASE_ATP"/>
    <property type="match status" value="1"/>
</dbReference>
<evidence type="ECO:0000313" key="11">
    <source>
        <dbReference type="EMBL" id="RKL39769.1"/>
    </source>
</evidence>
<organism evidence="11 12">
    <name type="scientific">Gibberella intermedia</name>
    <name type="common">Bulb rot disease fungus</name>
    <name type="synonym">Fusarium proliferatum</name>
    <dbReference type="NCBI Taxonomy" id="948311"/>
    <lineage>
        <taxon>Eukaryota</taxon>
        <taxon>Fungi</taxon>
        <taxon>Dikarya</taxon>
        <taxon>Ascomycota</taxon>
        <taxon>Pezizomycotina</taxon>
        <taxon>Sordariomycetes</taxon>
        <taxon>Hypocreomycetidae</taxon>
        <taxon>Hypocreales</taxon>
        <taxon>Nectriaceae</taxon>
        <taxon>Fusarium</taxon>
        <taxon>Fusarium fujikuroi species complex</taxon>
    </lineage>
</organism>
<dbReference type="InterPro" id="IPR017441">
    <property type="entry name" value="Protein_kinase_ATP_BS"/>
</dbReference>
<dbReference type="InterPro" id="IPR011009">
    <property type="entry name" value="Kinase-like_dom_sf"/>
</dbReference>
<dbReference type="Gene3D" id="1.10.510.10">
    <property type="entry name" value="Transferase(Phosphotransferase) domain 1"/>
    <property type="match status" value="1"/>
</dbReference>
<dbReference type="EMBL" id="MRDB01000020">
    <property type="protein sequence ID" value="RKL39769.1"/>
    <property type="molecule type" value="Genomic_DNA"/>
</dbReference>
<protein>
    <recommendedName>
        <fullName evidence="1">non-specific serine/threonine protein kinase</fullName>
        <ecNumber evidence="1">2.7.11.1</ecNumber>
    </recommendedName>
</protein>
<name>A0A420TEA8_GIBIN</name>
<dbReference type="InterPro" id="IPR000719">
    <property type="entry name" value="Prot_kinase_dom"/>
</dbReference>
<evidence type="ECO:0000256" key="7">
    <source>
        <dbReference type="ARBA" id="ARBA00047899"/>
    </source>
</evidence>
<evidence type="ECO:0000256" key="6">
    <source>
        <dbReference type="ARBA" id="ARBA00022840"/>
    </source>
</evidence>
<dbReference type="PROSITE" id="PS50011">
    <property type="entry name" value="PROTEIN_KINASE_DOM"/>
    <property type="match status" value="1"/>
</dbReference>
<comment type="catalytic activity">
    <reaction evidence="8">
        <text>L-seryl-[protein] + ATP = O-phospho-L-seryl-[protein] + ADP + H(+)</text>
        <dbReference type="Rhea" id="RHEA:17989"/>
        <dbReference type="Rhea" id="RHEA-COMP:9863"/>
        <dbReference type="Rhea" id="RHEA-COMP:11604"/>
        <dbReference type="ChEBI" id="CHEBI:15378"/>
        <dbReference type="ChEBI" id="CHEBI:29999"/>
        <dbReference type="ChEBI" id="CHEBI:30616"/>
        <dbReference type="ChEBI" id="CHEBI:83421"/>
        <dbReference type="ChEBI" id="CHEBI:456216"/>
        <dbReference type="EC" id="2.7.11.1"/>
    </reaction>
</comment>
<dbReference type="PANTHER" id="PTHR47634">
    <property type="entry name" value="PROTEIN KINASE DOMAIN-CONTAINING PROTEIN-RELATED"/>
    <property type="match status" value="1"/>
</dbReference>